<proteinExistence type="predicted"/>
<organism evidence="1 2">
    <name type="scientific">Ursus americanus</name>
    <name type="common">American black bear</name>
    <name type="synonym">Euarctos americanus</name>
    <dbReference type="NCBI Taxonomy" id="9643"/>
    <lineage>
        <taxon>Eukaryota</taxon>
        <taxon>Metazoa</taxon>
        <taxon>Chordata</taxon>
        <taxon>Craniata</taxon>
        <taxon>Vertebrata</taxon>
        <taxon>Euteleostomi</taxon>
        <taxon>Mammalia</taxon>
        <taxon>Eutheria</taxon>
        <taxon>Laurasiatheria</taxon>
        <taxon>Carnivora</taxon>
        <taxon>Caniformia</taxon>
        <taxon>Ursidae</taxon>
        <taxon>Ursus</taxon>
    </lineage>
</organism>
<keyword evidence="2" id="KW-1185">Reference proteome</keyword>
<accession>A0A452R8S4</accession>
<dbReference type="Ensembl" id="ENSUAMT00000016619.1">
    <property type="protein sequence ID" value="ENSUAMP00000014819.1"/>
    <property type="gene ID" value="ENSUAMG00000011894.1"/>
</dbReference>
<dbReference type="AlphaFoldDB" id="A0A452R8S4"/>
<dbReference type="Proteomes" id="UP000291022">
    <property type="component" value="Unassembled WGS sequence"/>
</dbReference>
<dbReference type="OMA" id="CKNACNC"/>
<reference evidence="1" key="3">
    <citation type="submission" date="2025-09" db="UniProtKB">
        <authorList>
            <consortium name="Ensembl"/>
        </authorList>
    </citation>
    <scope>IDENTIFICATION</scope>
</reference>
<reference evidence="1" key="2">
    <citation type="submission" date="2025-08" db="UniProtKB">
        <authorList>
            <consortium name="Ensembl"/>
        </authorList>
    </citation>
    <scope>IDENTIFICATION</scope>
</reference>
<evidence type="ECO:0000313" key="1">
    <source>
        <dbReference type="Ensembl" id="ENSUAMP00000014819.1"/>
    </source>
</evidence>
<reference evidence="2" key="1">
    <citation type="submission" date="2016-06" db="EMBL/GenBank/DDBJ databases">
        <title>De novo assembly and RNA-Seq shows season-dependent expression and editing in black bear kidneys.</title>
        <authorList>
            <person name="Korstanje R."/>
            <person name="Srivastava A."/>
            <person name="Sarsani V.K."/>
            <person name="Sheehan S.M."/>
            <person name="Seger R.L."/>
            <person name="Barter M.E."/>
            <person name="Lindqvist C."/>
            <person name="Brody L.C."/>
            <person name="Mullikin J.C."/>
        </authorList>
    </citation>
    <scope>NUCLEOTIDE SEQUENCE [LARGE SCALE GENOMIC DNA]</scope>
</reference>
<sequence>VLALHWYKQWYYGLLGHEVPVANFQSLSSFQGSNQTPLNAPSVSVLGDCSCAGQQ</sequence>
<dbReference type="GeneTree" id="ENSGT00960000190088"/>
<name>A0A452R8S4_URSAM</name>
<protein>
    <submittedName>
        <fullName evidence="1">Uncharacterized protein</fullName>
    </submittedName>
</protein>
<evidence type="ECO:0000313" key="2">
    <source>
        <dbReference type="Proteomes" id="UP000291022"/>
    </source>
</evidence>